<name>A0A1G1Z111_9BACT</name>
<evidence type="ECO:0000313" key="3">
    <source>
        <dbReference type="Proteomes" id="UP000177408"/>
    </source>
</evidence>
<feature type="compositionally biased region" description="Basic and acidic residues" evidence="1">
    <location>
        <begin position="25"/>
        <end position="40"/>
    </location>
</feature>
<accession>A0A1G1Z111</accession>
<gene>
    <name evidence="2" type="ORF">A3H67_01360</name>
</gene>
<dbReference type="AlphaFoldDB" id="A0A1G1Z111"/>
<feature type="region of interest" description="Disordered" evidence="1">
    <location>
        <begin position="1"/>
        <end position="46"/>
    </location>
</feature>
<comment type="caution">
    <text evidence="2">The sequence shown here is derived from an EMBL/GenBank/DDBJ whole genome shotgun (WGS) entry which is preliminary data.</text>
</comment>
<proteinExistence type="predicted"/>
<dbReference type="Proteomes" id="UP000177408">
    <property type="component" value="Unassembled WGS sequence"/>
</dbReference>
<reference evidence="2 3" key="1">
    <citation type="journal article" date="2016" name="Nat. Commun.">
        <title>Thousands of microbial genomes shed light on interconnected biogeochemical processes in an aquifer system.</title>
        <authorList>
            <person name="Anantharaman K."/>
            <person name="Brown C.T."/>
            <person name="Hug L.A."/>
            <person name="Sharon I."/>
            <person name="Castelle C.J."/>
            <person name="Probst A.J."/>
            <person name="Thomas B.C."/>
            <person name="Singh A."/>
            <person name="Wilkins M.J."/>
            <person name="Karaoz U."/>
            <person name="Brodie E.L."/>
            <person name="Williams K.H."/>
            <person name="Hubbard S.S."/>
            <person name="Banfield J.F."/>
        </authorList>
    </citation>
    <scope>NUCLEOTIDE SEQUENCE [LARGE SCALE GENOMIC DNA]</scope>
</reference>
<feature type="compositionally biased region" description="Basic and acidic residues" evidence="1">
    <location>
        <begin position="1"/>
        <end position="11"/>
    </location>
</feature>
<sequence length="70" mass="7693">MKGELMAERQAGRLGGGAGRGVKRLGRETARFDERSEARGEGLQNKQKRLAFPQGVFGFRVLDLTSTRVS</sequence>
<organism evidence="2 3">
    <name type="scientific">Candidatus Buchananbacteria bacterium RIFCSPLOWO2_02_FULL_46_11b</name>
    <dbReference type="NCBI Taxonomy" id="1797548"/>
    <lineage>
        <taxon>Bacteria</taxon>
        <taxon>Candidatus Buchananiibacteriota</taxon>
    </lineage>
</organism>
<evidence type="ECO:0000256" key="1">
    <source>
        <dbReference type="SAM" id="MobiDB-lite"/>
    </source>
</evidence>
<evidence type="ECO:0000313" key="2">
    <source>
        <dbReference type="EMBL" id="OGY58302.1"/>
    </source>
</evidence>
<dbReference type="EMBL" id="MHIR01000003">
    <property type="protein sequence ID" value="OGY58302.1"/>
    <property type="molecule type" value="Genomic_DNA"/>
</dbReference>
<protein>
    <submittedName>
        <fullName evidence="2">Uncharacterized protein</fullName>
    </submittedName>
</protein>